<evidence type="ECO:0000313" key="1">
    <source>
        <dbReference type="Proteomes" id="UP000186698"/>
    </source>
</evidence>
<organism evidence="1 3">
    <name type="scientific">Xenopus laevis</name>
    <name type="common">African clawed frog</name>
    <dbReference type="NCBI Taxonomy" id="8355"/>
    <lineage>
        <taxon>Eukaryota</taxon>
        <taxon>Metazoa</taxon>
        <taxon>Chordata</taxon>
        <taxon>Craniata</taxon>
        <taxon>Vertebrata</taxon>
        <taxon>Euteleostomi</taxon>
        <taxon>Amphibia</taxon>
        <taxon>Batrachia</taxon>
        <taxon>Anura</taxon>
        <taxon>Pipoidea</taxon>
        <taxon>Pipidae</taxon>
        <taxon>Xenopodinae</taxon>
        <taxon>Xenopus</taxon>
        <taxon>Xenopus</taxon>
    </lineage>
</organism>
<dbReference type="KEGG" id="xla:121401076"/>
<keyword evidence="1" id="KW-1185">Reference proteome</keyword>
<accession>A0A8J1MK15</accession>
<gene>
    <name evidence="2 3" type="primary">LOC121401076</name>
</gene>
<dbReference type="RefSeq" id="XP_041441380.1">
    <property type="nucleotide sequence ID" value="XM_041585446.1"/>
</dbReference>
<reference evidence="2 3" key="1">
    <citation type="submission" date="2025-04" db="UniProtKB">
        <authorList>
            <consortium name="RefSeq"/>
        </authorList>
    </citation>
    <scope>IDENTIFICATION</scope>
    <source>
        <strain evidence="2 3">J_2021</strain>
        <tissue evidence="2 3">Erythrocytes</tissue>
    </source>
</reference>
<dbReference type="RefSeq" id="XP_041441379.1">
    <property type="nucleotide sequence ID" value="XM_041585445.1"/>
</dbReference>
<protein>
    <submittedName>
        <fullName evidence="2 3">Uncharacterized protein LOC121401076</fullName>
    </submittedName>
</protein>
<evidence type="ECO:0000313" key="2">
    <source>
        <dbReference type="RefSeq" id="XP_041441379.1"/>
    </source>
</evidence>
<evidence type="ECO:0000313" key="3">
    <source>
        <dbReference type="RefSeq" id="XP_041441380.1"/>
    </source>
</evidence>
<name>A0A8J1MK15_XENLA</name>
<proteinExistence type="predicted"/>
<dbReference type="GeneID" id="121401076"/>
<dbReference type="AlphaFoldDB" id="A0A8J1MK15"/>
<sequence length="295" mass="33265">MFGHTGVCIQQSSCTERKEVGGYGTILDLICLYASSPGAIKQCQLETRIFLFPLAMRGPSARKVFDVHVPVGALSIQPYCHDGGAQNDHYKQNLHPVTQCKNAWCRSHARWRTVSLTHSLLYCHLFSLRILWNGAVIAGERTHRCFRRVFCILRNFTIGKRSLRFCLFPSFLICIFYSDSSPLYLVVRTLIVRHETTTLYFHLSYLSMPVQDVAQFGAHLDAPVSGKKGRESSAVLSPNRIDIGASNALWHLQQRLCGVSPETKQRKKVGPPIGASLDPTKWRHCHGETFPVPFH</sequence>
<dbReference type="Proteomes" id="UP000186698">
    <property type="component" value="Chromosome 3L"/>
</dbReference>